<dbReference type="STRING" id="1892869.ACGLYG10_2029"/>
<reference evidence="6" key="1">
    <citation type="submission" date="2016-09" db="EMBL/GenBank/DDBJ databases">
        <authorList>
            <person name="Strepis N."/>
        </authorList>
    </citation>
    <scope>NUCLEOTIDE SEQUENCE [LARGE SCALE GENOMIC DNA]</scope>
</reference>
<keyword evidence="2" id="KW-0812">Transmembrane</keyword>
<evidence type="ECO:0000256" key="3">
    <source>
        <dbReference type="SAM" id="SignalP"/>
    </source>
</evidence>
<feature type="signal peptide" evidence="3">
    <location>
        <begin position="1"/>
        <end position="34"/>
    </location>
</feature>
<evidence type="ECO:0000256" key="1">
    <source>
        <dbReference type="SAM" id="MobiDB-lite"/>
    </source>
</evidence>
<feature type="region of interest" description="Disordered" evidence="1">
    <location>
        <begin position="231"/>
        <end position="299"/>
    </location>
</feature>
<evidence type="ECO:0000256" key="2">
    <source>
        <dbReference type="SAM" id="Phobius"/>
    </source>
</evidence>
<feature type="chain" id="PRO_5013381858" description="LppM domain-containing protein" evidence="3">
    <location>
        <begin position="35"/>
        <end position="299"/>
    </location>
</feature>
<dbReference type="RefSeq" id="WP_073331232.1">
    <property type="nucleotide sequence ID" value="NZ_FQTT01000011.1"/>
</dbReference>
<keyword evidence="2" id="KW-1133">Transmembrane helix</keyword>
<name>A0A1M4S0N7_9ACTO</name>
<sequence length="299" mass="30926">MNNLFPNSLRRTGAVVAGSALLLGSALLGPTAIADDNDDFYGLSMNMSLDLVLHEDELVDMSVSAGIDGIDPSLYCTQEMLELSGISDDDIAELGDEAEVDVAAQDDSCALTVTGASLDAFDGSDSPITHEGDEYIVDFGDMGDAGDYFSSISISVTFPGKVTEADDSATIDGNKVTWNDLTDAGTIRAVGKDSAGKSSAIWIALVVVALLVVAGVVAFIVFRSRKKPAPAAGYPGAGYPAQPQQPGQPGYGAQPQQPGYGAQPQQPGYGAQPQQPGQPGYGNPQQYQPGQQPGGPAQH</sequence>
<evidence type="ECO:0000313" key="6">
    <source>
        <dbReference type="Proteomes" id="UP000184291"/>
    </source>
</evidence>
<dbReference type="OrthoDB" id="4793553at2"/>
<keyword evidence="3" id="KW-0732">Signal</keyword>
<gene>
    <name evidence="5" type="ORF">ACGLYG10_2029</name>
</gene>
<proteinExistence type="predicted"/>
<evidence type="ECO:0000259" key="4">
    <source>
        <dbReference type="Pfam" id="PF21946"/>
    </source>
</evidence>
<dbReference type="InterPro" id="IPR053807">
    <property type="entry name" value="LppM"/>
</dbReference>
<evidence type="ECO:0000313" key="5">
    <source>
        <dbReference type="EMBL" id="SHE25793.1"/>
    </source>
</evidence>
<dbReference type="Proteomes" id="UP000184291">
    <property type="component" value="Unassembled WGS sequence"/>
</dbReference>
<dbReference type="Pfam" id="PF21946">
    <property type="entry name" value="LppM"/>
    <property type="match status" value="1"/>
</dbReference>
<accession>A0A1M4S0N7</accession>
<feature type="transmembrane region" description="Helical" evidence="2">
    <location>
        <begin position="200"/>
        <end position="222"/>
    </location>
</feature>
<keyword evidence="2" id="KW-0472">Membrane</keyword>
<feature type="domain" description="LppM" evidence="4">
    <location>
        <begin position="48"/>
        <end position="191"/>
    </location>
</feature>
<dbReference type="EMBL" id="FQTT01000011">
    <property type="protein sequence ID" value="SHE25793.1"/>
    <property type="molecule type" value="Genomic_DNA"/>
</dbReference>
<organism evidence="5 6">
    <name type="scientific">Actinomyces glycerinitolerans</name>
    <dbReference type="NCBI Taxonomy" id="1892869"/>
    <lineage>
        <taxon>Bacteria</taxon>
        <taxon>Bacillati</taxon>
        <taxon>Actinomycetota</taxon>
        <taxon>Actinomycetes</taxon>
        <taxon>Actinomycetales</taxon>
        <taxon>Actinomycetaceae</taxon>
        <taxon>Actinomyces</taxon>
    </lineage>
</organism>
<protein>
    <recommendedName>
        <fullName evidence="4">LppM domain-containing protein</fullName>
    </recommendedName>
</protein>
<dbReference type="AlphaFoldDB" id="A0A1M4S0N7"/>
<keyword evidence="6" id="KW-1185">Reference proteome</keyword>